<evidence type="ECO:0000256" key="5">
    <source>
        <dbReference type="ARBA" id="ARBA00022839"/>
    </source>
</evidence>
<name>A0A9J6H664_HAELO</name>
<evidence type="ECO:0000256" key="8">
    <source>
        <dbReference type="SAM" id="Phobius"/>
    </source>
</evidence>
<dbReference type="FunFam" id="3.30.420.10:FF:000031">
    <property type="entry name" value="RNA exonuclease 1"/>
    <property type="match status" value="1"/>
</dbReference>
<evidence type="ECO:0000256" key="3">
    <source>
        <dbReference type="ARBA" id="ARBA00022722"/>
    </source>
</evidence>
<dbReference type="EMBL" id="JABSTR010000446">
    <property type="protein sequence ID" value="KAH9382836.1"/>
    <property type="molecule type" value="Genomic_DNA"/>
</dbReference>
<evidence type="ECO:0000256" key="1">
    <source>
        <dbReference type="ARBA" id="ARBA00004123"/>
    </source>
</evidence>
<dbReference type="SMART" id="SM00479">
    <property type="entry name" value="EXOIII"/>
    <property type="match status" value="1"/>
</dbReference>
<dbReference type="InterPro" id="IPR036397">
    <property type="entry name" value="RNaseH_sf"/>
</dbReference>
<dbReference type="GO" id="GO:0005634">
    <property type="term" value="C:nucleus"/>
    <property type="evidence" value="ECO:0007669"/>
    <property type="project" value="UniProtKB-SubCell"/>
</dbReference>
<dbReference type="InterPro" id="IPR047021">
    <property type="entry name" value="REXO1/3/4-like"/>
</dbReference>
<comment type="similarity">
    <text evidence="2">Belongs to the REXO1/REXO3 family.</text>
</comment>
<proteinExistence type="inferred from homology"/>
<evidence type="ECO:0000256" key="6">
    <source>
        <dbReference type="ARBA" id="ARBA00023242"/>
    </source>
</evidence>
<dbReference type="InterPro" id="IPR013520">
    <property type="entry name" value="Ribonucl_H"/>
</dbReference>
<dbReference type="Gene3D" id="3.30.420.10">
    <property type="entry name" value="Ribonuclease H-like superfamily/Ribonuclease H"/>
    <property type="match status" value="1"/>
</dbReference>
<dbReference type="SUPFAM" id="SSF53098">
    <property type="entry name" value="Ribonuclease H-like"/>
    <property type="match status" value="1"/>
</dbReference>
<dbReference type="PANTHER" id="PTHR12801:SF115">
    <property type="entry name" value="FI18136P1-RELATED"/>
    <property type="match status" value="1"/>
</dbReference>
<keyword evidence="6" id="KW-0539">Nucleus</keyword>
<dbReference type="CDD" id="cd06145">
    <property type="entry name" value="REX1_like"/>
    <property type="match status" value="1"/>
</dbReference>
<evidence type="ECO:0000259" key="9">
    <source>
        <dbReference type="SMART" id="SM00479"/>
    </source>
</evidence>
<evidence type="ECO:0000313" key="10">
    <source>
        <dbReference type="EMBL" id="KAH9382836.1"/>
    </source>
</evidence>
<reference evidence="10 11" key="1">
    <citation type="journal article" date="2020" name="Cell">
        <title>Large-Scale Comparative Analyses of Tick Genomes Elucidate Their Genetic Diversity and Vector Capacities.</title>
        <authorList>
            <consortium name="Tick Genome and Microbiome Consortium (TIGMIC)"/>
            <person name="Jia N."/>
            <person name="Wang J."/>
            <person name="Shi W."/>
            <person name="Du L."/>
            <person name="Sun Y."/>
            <person name="Zhan W."/>
            <person name="Jiang J.F."/>
            <person name="Wang Q."/>
            <person name="Zhang B."/>
            <person name="Ji P."/>
            <person name="Bell-Sakyi L."/>
            <person name="Cui X.M."/>
            <person name="Yuan T.T."/>
            <person name="Jiang B.G."/>
            <person name="Yang W.F."/>
            <person name="Lam T.T."/>
            <person name="Chang Q.C."/>
            <person name="Ding S.J."/>
            <person name="Wang X.J."/>
            <person name="Zhu J.G."/>
            <person name="Ruan X.D."/>
            <person name="Zhao L."/>
            <person name="Wei J.T."/>
            <person name="Ye R.Z."/>
            <person name="Que T.C."/>
            <person name="Du C.H."/>
            <person name="Zhou Y.H."/>
            <person name="Cheng J.X."/>
            <person name="Dai P.F."/>
            <person name="Guo W.B."/>
            <person name="Han X.H."/>
            <person name="Huang E.J."/>
            <person name="Li L.F."/>
            <person name="Wei W."/>
            <person name="Gao Y.C."/>
            <person name="Liu J.Z."/>
            <person name="Shao H.Z."/>
            <person name="Wang X."/>
            <person name="Wang C.C."/>
            <person name="Yang T.C."/>
            <person name="Huo Q.B."/>
            <person name="Li W."/>
            <person name="Chen H.Y."/>
            <person name="Chen S.E."/>
            <person name="Zhou L.G."/>
            <person name="Ni X.B."/>
            <person name="Tian J.H."/>
            <person name="Sheng Y."/>
            <person name="Liu T."/>
            <person name="Pan Y.S."/>
            <person name="Xia L.Y."/>
            <person name="Li J."/>
            <person name="Zhao F."/>
            <person name="Cao W.C."/>
        </authorList>
    </citation>
    <scope>NUCLEOTIDE SEQUENCE [LARGE SCALE GENOMIC DNA]</scope>
    <source>
        <strain evidence="10">HaeL-2018</strain>
    </source>
</reference>
<gene>
    <name evidence="10" type="ORF">HPB48_023398</name>
</gene>
<keyword evidence="11" id="KW-1185">Reference proteome</keyword>
<evidence type="ECO:0000256" key="2">
    <source>
        <dbReference type="ARBA" id="ARBA00006357"/>
    </source>
</evidence>
<evidence type="ECO:0000256" key="7">
    <source>
        <dbReference type="SAM" id="MobiDB-lite"/>
    </source>
</evidence>
<dbReference type="GO" id="GO:0004527">
    <property type="term" value="F:exonuclease activity"/>
    <property type="evidence" value="ECO:0007669"/>
    <property type="project" value="UniProtKB-KW"/>
</dbReference>
<keyword evidence="4" id="KW-0378">Hydrolase</keyword>
<keyword evidence="8" id="KW-1133">Transmembrane helix</keyword>
<organism evidence="10 11">
    <name type="scientific">Haemaphysalis longicornis</name>
    <name type="common">Bush tick</name>
    <dbReference type="NCBI Taxonomy" id="44386"/>
    <lineage>
        <taxon>Eukaryota</taxon>
        <taxon>Metazoa</taxon>
        <taxon>Ecdysozoa</taxon>
        <taxon>Arthropoda</taxon>
        <taxon>Chelicerata</taxon>
        <taxon>Arachnida</taxon>
        <taxon>Acari</taxon>
        <taxon>Parasitiformes</taxon>
        <taxon>Ixodida</taxon>
        <taxon>Ixodoidea</taxon>
        <taxon>Ixodidae</taxon>
        <taxon>Haemaphysalinae</taxon>
        <taxon>Haemaphysalis</taxon>
    </lineage>
</organism>
<keyword evidence="8" id="KW-0812">Transmembrane</keyword>
<dbReference type="OMA" id="WRIGRIF"/>
<feature type="region of interest" description="Disordered" evidence="7">
    <location>
        <begin position="71"/>
        <end position="90"/>
    </location>
</feature>
<keyword evidence="3" id="KW-0540">Nuclease</keyword>
<dbReference type="Proteomes" id="UP000821853">
    <property type="component" value="Unassembled WGS sequence"/>
</dbReference>
<feature type="transmembrane region" description="Helical" evidence="8">
    <location>
        <begin position="6"/>
        <end position="31"/>
    </location>
</feature>
<comment type="caution">
    <text evidence="10">The sequence shown here is derived from an EMBL/GenBank/DDBJ whole genome shotgun (WGS) entry which is preliminary data.</text>
</comment>
<dbReference type="InterPro" id="IPR012337">
    <property type="entry name" value="RNaseH-like_sf"/>
</dbReference>
<dbReference type="InterPro" id="IPR034922">
    <property type="entry name" value="REX1-like_exo"/>
</dbReference>
<comment type="subcellular location">
    <subcellularLocation>
        <location evidence="1">Nucleus</location>
    </subcellularLocation>
</comment>
<dbReference type="Pfam" id="PF00929">
    <property type="entry name" value="RNase_T"/>
    <property type="match status" value="1"/>
</dbReference>
<dbReference type="OrthoDB" id="6482108at2759"/>
<dbReference type="GO" id="GO:0003676">
    <property type="term" value="F:nucleic acid binding"/>
    <property type="evidence" value="ECO:0007669"/>
    <property type="project" value="InterPro"/>
</dbReference>
<evidence type="ECO:0000256" key="4">
    <source>
        <dbReference type="ARBA" id="ARBA00022801"/>
    </source>
</evidence>
<dbReference type="PANTHER" id="PTHR12801">
    <property type="entry name" value="RNA EXONUCLEASE REXO1 / RECO3 FAMILY MEMBER-RELATED"/>
    <property type="match status" value="1"/>
</dbReference>
<dbReference type="VEuPathDB" id="VectorBase:HLOH_059250"/>
<dbReference type="GO" id="GO:0010629">
    <property type="term" value="P:negative regulation of gene expression"/>
    <property type="evidence" value="ECO:0007669"/>
    <property type="project" value="UniProtKB-ARBA"/>
</dbReference>
<feature type="domain" description="Exonuclease" evidence="9">
    <location>
        <begin position="271"/>
        <end position="430"/>
    </location>
</feature>
<sequence length="449" mass="49797">MAVQLLFLTACSPVTFLTAILGLLILLVVLVPGKQDDEGEQLGSETSEDSWEDLNDLEDHQWDVNRKYPSQTNAVKRNSNGTIPDADSEGKREALAVSAHGGSRELAPAKSDCQKVSVPFFRSVAPVFVSPLLATWRLPLCPDDLYQQLLSYRLSPRALYRCGYPRPCPGKPGRAVWMMQGGAANSTRKTCCRCGKTFYITPDGEYYSCTVCHFHTGWRIGRIFSCCRRSVDELGCQRSQYHVCAQGLRKRRDMPAGGFVRTRARYGVTGGVFALDCEMCFTIRGLEVVKVSVVGWNGVTVYDSYVKPGSPVLDYNTPFSGVTAETLRNVRTTLQDVQSVLLRLFTASTILVGHGLENDLRVLKLLHDSVVDTSIVFPHHRGLPFRRSLRSLVAAYLNREVQQGPRGHDSVEDARACMELVLWKAARDHHQQRTGWAGGAGRGLAPPYN</sequence>
<evidence type="ECO:0000313" key="11">
    <source>
        <dbReference type="Proteomes" id="UP000821853"/>
    </source>
</evidence>
<dbReference type="AlphaFoldDB" id="A0A9J6H664"/>
<protein>
    <recommendedName>
        <fullName evidence="9">Exonuclease domain-containing protein</fullName>
    </recommendedName>
</protein>
<accession>A0A9J6H664</accession>
<keyword evidence="5" id="KW-0269">Exonuclease</keyword>
<feature type="compositionally biased region" description="Polar residues" evidence="7">
    <location>
        <begin position="71"/>
        <end position="82"/>
    </location>
</feature>
<keyword evidence="8" id="KW-0472">Membrane</keyword>